<evidence type="ECO:0000313" key="1">
    <source>
        <dbReference type="EMBL" id="EGV51919.1"/>
    </source>
</evidence>
<dbReference type="EMBL" id="AFOC01000022">
    <property type="protein sequence ID" value="EGV51919.1"/>
    <property type="molecule type" value="Genomic_DNA"/>
</dbReference>
<proteinExistence type="predicted"/>
<dbReference type="Proteomes" id="UP000004491">
    <property type="component" value="Unassembled WGS sequence"/>
</dbReference>
<name>G2DBW1_9GAMM</name>
<comment type="caution">
    <text evidence="1">The sequence shown here is derived from an EMBL/GenBank/DDBJ whole genome shotgun (WGS) entry which is preliminary data.</text>
</comment>
<protein>
    <submittedName>
        <fullName evidence="1">Uncharacterized protein</fullName>
    </submittedName>
</protein>
<sequence length="34" mass="3602">MAGPTKTTAKTKPRTTITKEKPPVGFIVAATMVE</sequence>
<accession>G2DBW1</accession>
<dbReference type="AlphaFoldDB" id="G2DBW1"/>
<organism evidence="1 2">
    <name type="scientific">endosymbiont of Riftia pachyptila</name>
    <name type="common">vent Ph05</name>
    <dbReference type="NCBI Taxonomy" id="1048808"/>
    <lineage>
        <taxon>Bacteria</taxon>
        <taxon>Pseudomonadati</taxon>
        <taxon>Pseudomonadota</taxon>
        <taxon>Gammaproteobacteria</taxon>
        <taxon>sulfur-oxidizing symbionts</taxon>
    </lineage>
</organism>
<gene>
    <name evidence="1" type="ORF">Rifp1Sym_av00280</name>
</gene>
<keyword evidence="2" id="KW-1185">Reference proteome</keyword>
<evidence type="ECO:0000313" key="2">
    <source>
        <dbReference type="Proteomes" id="UP000004491"/>
    </source>
</evidence>
<reference evidence="1" key="1">
    <citation type="journal article" date="2011" name="ISME J.">
        <title>The endosymbionts of the deep-sea tubeworms Riftia pachyptila and Tevnia jerichonana share an identical physiology as revealed by proteogenomic analyses.</title>
        <authorList>
            <person name="Gardebrecht A."/>
            <person name="Markert S."/>
            <person name="Felbeck H."/>
            <person name="Thuermer A."/>
            <person name="Albrecht D."/>
            <person name="Wollherr A."/>
            <person name="Kabisch J."/>
            <person name="Lehmann R."/>
            <person name="Daniel R."/>
            <person name="Liesegang H."/>
            <person name="Hecker M."/>
            <person name="Sievert S.M."/>
            <person name="Schweder T."/>
        </authorList>
    </citation>
    <scope>NUCLEOTIDE SEQUENCE [LARGE SCALE GENOMIC DNA]</scope>
</reference>